<dbReference type="PRINTS" id="PR00139">
    <property type="entry name" value="ASNGLNASE"/>
</dbReference>
<dbReference type="PANTHER" id="PTHR11707">
    <property type="entry name" value="L-ASPARAGINASE"/>
    <property type="match status" value="1"/>
</dbReference>
<proteinExistence type="predicted"/>
<gene>
    <name evidence="2" type="ORF">J8C05_09775</name>
</gene>
<dbReference type="Gene3D" id="3.40.50.1170">
    <property type="entry name" value="L-asparaginase, N-terminal domain"/>
    <property type="match status" value="1"/>
</dbReference>
<dbReference type="InterPro" id="IPR027474">
    <property type="entry name" value="L-asparaginase_N"/>
</dbReference>
<dbReference type="PIRSF" id="PIRSF500176">
    <property type="entry name" value="L_ASNase"/>
    <property type="match status" value="1"/>
</dbReference>
<dbReference type="InterPro" id="IPR037152">
    <property type="entry name" value="L-asparaginase_N_sf"/>
</dbReference>
<keyword evidence="3" id="KW-1185">Reference proteome</keyword>
<sequence>MSPTSPPLRILLTGGTLDKVYDERTGNLVFSRTHLFDMLDQARCYLANITIEPVMLKDSLDMTEADRSIIRAAVARAPENHIIVTHGTDTMTETAQVVAAQVTDKTVVFVGAMIPYAFGGSDALFNLGFALASARTLPPGVYIAMNGTVFDWRNVRKNRERGRFEPLHL</sequence>
<name>A0ABX8AZJ0_9BACT</name>
<dbReference type="InterPro" id="IPR036152">
    <property type="entry name" value="Asp/glu_Ase-like_sf"/>
</dbReference>
<dbReference type="PIRSF" id="PIRSF001220">
    <property type="entry name" value="L-ASNase_gatD"/>
    <property type="match status" value="1"/>
</dbReference>
<evidence type="ECO:0000313" key="3">
    <source>
        <dbReference type="Proteomes" id="UP000677668"/>
    </source>
</evidence>
<dbReference type="RefSeq" id="WP_211422009.1">
    <property type="nucleotide sequence ID" value="NZ_CP072642.1"/>
</dbReference>
<organism evidence="2 3">
    <name type="scientific">Chloracidobacterium sp. N</name>
    <dbReference type="NCBI Taxonomy" id="2821540"/>
    <lineage>
        <taxon>Bacteria</taxon>
        <taxon>Pseudomonadati</taxon>
        <taxon>Acidobacteriota</taxon>
        <taxon>Terriglobia</taxon>
        <taxon>Terriglobales</taxon>
        <taxon>Acidobacteriaceae</taxon>
        <taxon>Chloracidobacterium</taxon>
        <taxon>Chloracidobacterium aggregatum</taxon>
    </lineage>
</organism>
<accession>A0ABX8AZJ0</accession>
<feature type="domain" description="L-asparaginase N-terminal" evidence="1">
    <location>
        <begin position="9"/>
        <end position="159"/>
    </location>
</feature>
<dbReference type="InterPro" id="IPR006034">
    <property type="entry name" value="Asparaginase/glutaminase-like"/>
</dbReference>
<protein>
    <submittedName>
        <fullName evidence="2">Asparaginase</fullName>
    </submittedName>
</protein>
<dbReference type="PANTHER" id="PTHR11707:SF28">
    <property type="entry name" value="60 KDA LYSOPHOSPHOLIPASE"/>
    <property type="match status" value="1"/>
</dbReference>
<reference evidence="2 3" key="1">
    <citation type="submission" date="2021-03" db="EMBL/GenBank/DDBJ databases">
        <title>Genomic and phenotypic characterization of Chloracidobacterium isolates provides evidence for multiple species.</title>
        <authorList>
            <person name="Saini M.K."/>
            <person name="Costas A.M.G."/>
            <person name="Tank M."/>
            <person name="Bryant D.A."/>
        </authorList>
    </citation>
    <scope>NUCLEOTIDE SEQUENCE [LARGE SCALE GENOMIC DNA]</scope>
    <source>
        <strain evidence="2 3">N</strain>
    </source>
</reference>
<evidence type="ECO:0000313" key="2">
    <source>
        <dbReference type="EMBL" id="QUV93648.1"/>
    </source>
</evidence>
<dbReference type="SUPFAM" id="SSF53774">
    <property type="entry name" value="Glutaminase/Asparaginase"/>
    <property type="match status" value="1"/>
</dbReference>
<dbReference type="Pfam" id="PF00710">
    <property type="entry name" value="Asparaginase"/>
    <property type="match status" value="1"/>
</dbReference>
<evidence type="ECO:0000259" key="1">
    <source>
        <dbReference type="Pfam" id="PF00710"/>
    </source>
</evidence>
<dbReference type="PROSITE" id="PS51732">
    <property type="entry name" value="ASN_GLN_ASE_3"/>
    <property type="match status" value="1"/>
</dbReference>
<dbReference type="Proteomes" id="UP000677668">
    <property type="component" value="Chromosome 1"/>
</dbReference>
<dbReference type="EMBL" id="CP072642">
    <property type="protein sequence ID" value="QUV93648.1"/>
    <property type="molecule type" value="Genomic_DNA"/>
</dbReference>